<proteinExistence type="predicted"/>
<keyword evidence="2" id="KW-0802">TPR repeat</keyword>
<evidence type="ECO:0000256" key="1">
    <source>
        <dbReference type="ARBA" id="ARBA00023125"/>
    </source>
</evidence>
<dbReference type="InterPro" id="IPR019734">
    <property type="entry name" value="TPR_rpt"/>
</dbReference>
<dbReference type="InterPro" id="IPR016032">
    <property type="entry name" value="Sig_transdc_resp-reg_C-effctor"/>
</dbReference>
<dbReference type="AlphaFoldDB" id="A0A2W5KGF4"/>
<dbReference type="SUPFAM" id="SSF48452">
    <property type="entry name" value="TPR-like"/>
    <property type="match status" value="2"/>
</dbReference>
<accession>A0A2W5KGF4</accession>
<feature type="domain" description="OmpR/PhoB-type" evidence="4">
    <location>
        <begin position="3"/>
        <end position="101"/>
    </location>
</feature>
<dbReference type="EMBL" id="QFPO01000007">
    <property type="protein sequence ID" value="PZQ14794.1"/>
    <property type="molecule type" value="Genomic_DNA"/>
</dbReference>
<dbReference type="PROSITE" id="PS50005">
    <property type="entry name" value="TPR"/>
    <property type="match status" value="1"/>
</dbReference>
<dbReference type="GO" id="GO:0000160">
    <property type="term" value="P:phosphorelay signal transduction system"/>
    <property type="evidence" value="ECO:0007669"/>
    <property type="project" value="InterPro"/>
</dbReference>
<dbReference type="Gene3D" id="1.25.40.10">
    <property type="entry name" value="Tetratricopeptide repeat domain"/>
    <property type="match status" value="2"/>
</dbReference>
<feature type="DNA-binding region" description="OmpR/PhoB-type" evidence="3">
    <location>
        <begin position="3"/>
        <end position="101"/>
    </location>
</feature>
<evidence type="ECO:0000256" key="2">
    <source>
        <dbReference type="PROSITE-ProRule" id="PRU00339"/>
    </source>
</evidence>
<evidence type="ECO:0000259" key="4">
    <source>
        <dbReference type="PROSITE" id="PS51755"/>
    </source>
</evidence>
<dbReference type="GO" id="GO:0003677">
    <property type="term" value="F:DNA binding"/>
    <property type="evidence" value="ECO:0007669"/>
    <property type="project" value="UniProtKB-UniRule"/>
</dbReference>
<dbReference type="PANTHER" id="PTHR47691">
    <property type="entry name" value="REGULATOR-RELATED"/>
    <property type="match status" value="1"/>
</dbReference>
<dbReference type="Gene3D" id="1.10.10.10">
    <property type="entry name" value="Winged helix-like DNA-binding domain superfamily/Winged helix DNA-binding domain"/>
    <property type="match status" value="1"/>
</dbReference>
<protein>
    <recommendedName>
        <fullName evidence="4">OmpR/PhoB-type domain-containing protein</fullName>
    </recommendedName>
</protein>
<organism evidence="5 6">
    <name type="scientific">Rhodanobacter denitrificans</name>
    <dbReference type="NCBI Taxonomy" id="666685"/>
    <lineage>
        <taxon>Bacteria</taxon>
        <taxon>Pseudomonadati</taxon>
        <taxon>Pseudomonadota</taxon>
        <taxon>Gammaproteobacteria</taxon>
        <taxon>Lysobacterales</taxon>
        <taxon>Rhodanobacteraceae</taxon>
        <taxon>Rhodanobacter</taxon>
    </lineage>
</organism>
<dbReference type="CDD" id="cd00383">
    <property type="entry name" value="trans_reg_C"/>
    <property type="match status" value="1"/>
</dbReference>
<dbReference type="SMART" id="SM00862">
    <property type="entry name" value="Trans_reg_C"/>
    <property type="match status" value="1"/>
</dbReference>
<dbReference type="Pfam" id="PF00486">
    <property type="entry name" value="Trans_reg_C"/>
    <property type="match status" value="1"/>
</dbReference>
<dbReference type="SUPFAM" id="SSF46894">
    <property type="entry name" value="C-terminal effector domain of the bipartite response regulators"/>
    <property type="match status" value="1"/>
</dbReference>
<sequence length="773" mass="82436">MASSLYRFGRFRLDAQARELFEDERRVNLPLSTIDCLIHLIRHRDRPVGRDELAAAVWGRVDVSEVSLNHAVMRLRRLLGDTGNDQRVIRTVPRLGYRWVMDGTVEGEGDPDVSAMPADPAAPVAAPQSQPPLQSRWRVALAAVLAAAVLLGGLALWRSRPAVEPAPAAPLAALVLPAAVDAPEDWRWLRLGLLDLISSHLQRGGLAAAPSETVVALLEAHGGEAGIGARHDLAHWLIRPSARRTGEGWAVRVEADDGTRSVVVETRAADAVQAARGAADELLIKLGRTPPADTSGDASLAQETLQRRVNAAVLAGQVDVARALIAEAAPALRASPEIALSQASIEFFSGAYEACRQQTEALLARLPADTGPVLRARALNTLGAAFFRLGRIDEAEAAYAESIRLVERADEPGVLARAYIGIGGVASQRMQLEAAAISYGRARTLHELRGDAFGVAAVDLNLGLNAMQRGQPAAALTLLRSASERFEKLAAEDALAATLAAMVDVHLLLLEPAQALALSERFGPLQSHGGNRRQRWELTLSRAGALAANGRLDEAETLIARIFDGADPVEDAPLRLQATSLAARIALSRGRPAKAEELASAALTPALELRSRLDYAWTWSTRIRGLQGSGRTEAARAEVMRLLAWSEADPNQSDRVYAALAQAGQAAAEARVDEALDHYAEALDRAARRAIPEELVAVGQPYVDQLLASGRIEEAVAVNGRIAPWADRDLRAAWSEAAVYRALGQAAPAAAAQARAQRLAGERALPEGLAALP</sequence>
<dbReference type="PROSITE" id="PS51755">
    <property type="entry name" value="OMPR_PHOB"/>
    <property type="match status" value="1"/>
</dbReference>
<feature type="repeat" description="TPR" evidence="2">
    <location>
        <begin position="376"/>
        <end position="409"/>
    </location>
</feature>
<dbReference type="PANTHER" id="PTHR47691:SF3">
    <property type="entry name" value="HTH-TYPE TRANSCRIPTIONAL REGULATOR RV0890C-RELATED"/>
    <property type="match status" value="1"/>
</dbReference>
<comment type="caution">
    <text evidence="5">The sequence shown here is derived from an EMBL/GenBank/DDBJ whole genome shotgun (WGS) entry which is preliminary data.</text>
</comment>
<name>A0A2W5KGF4_9GAMM</name>
<evidence type="ECO:0000313" key="5">
    <source>
        <dbReference type="EMBL" id="PZQ14794.1"/>
    </source>
</evidence>
<reference evidence="5 6" key="1">
    <citation type="submission" date="2017-08" db="EMBL/GenBank/DDBJ databases">
        <title>Infants hospitalized years apart are colonized by the same room-sourced microbial strains.</title>
        <authorList>
            <person name="Brooks B."/>
            <person name="Olm M.R."/>
            <person name="Firek B.A."/>
            <person name="Baker R."/>
            <person name="Thomas B.C."/>
            <person name="Morowitz M.J."/>
            <person name="Banfield J.F."/>
        </authorList>
    </citation>
    <scope>NUCLEOTIDE SEQUENCE [LARGE SCALE GENOMIC DNA]</scope>
    <source>
        <strain evidence="5">S2_005_003_R2_42</strain>
    </source>
</reference>
<keyword evidence="1 3" id="KW-0238">DNA-binding</keyword>
<evidence type="ECO:0000313" key="6">
    <source>
        <dbReference type="Proteomes" id="UP000249046"/>
    </source>
</evidence>
<gene>
    <name evidence="5" type="ORF">DI564_09840</name>
</gene>
<dbReference type="GO" id="GO:0006355">
    <property type="term" value="P:regulation of DNA-templated transcription"/>
    <property type="evidence" value="ECO:0007669"/>
    <property type="project" value="InterPro"/>
</dbReference>
<dbReference type="InterPro" id="IPR011990">
    <property type="entry name" value="TPR-like_helical_dom_sf"/>
</dbReference>
<dbReference type="InterPro" id="IPR036388">
    <property type="entry name" value="WH-like_DNA-bd_sf"/>
</dbReference>
<dbReference type="SMART" id="SM00028">
    <property type="entry name" value="TPR"/>
    <property type="match status" value="3"/>
</dbReference>
<dbReference type="InterPro" id="IPR001867">
    <property type="entry name" value="OmpR/PhoB-type_DNA-bd"/>
</dbReference>
<evidence type="ECO:0000256" key="3">
    <source>
        <dbReference type="PROSITE-ProRule" id="PRU01091"/>
    </source>
</evidence>
<dbReference type="Proteomes" id="UP000249046">
    <property type="component" value="Unassembled WGS sequence"/>
</dbReference>